<reference evidence="1" key="1">
    <citation type="submission" date="2012-04" db="EMBL/GenBank/DDBJ databases">
        <title>Finished genome of Dactylococcopsis salina PCC 8305.</title>
        <authorList>
            <consortium name="US DOE Joint Genome Institute"/>
            <person name="Gugger M."/>
            <person name="Coursin T."/>
            <person name="Rippka R."/>
            <person name="Tandeau De Marsac N."/>
            <person name="Huntemann M."/>
            <person name="Wei C.-L."/>
            <person name="Han J."/>
            <person name="Detter J.C."/>
            <person name="Han C."/>
            <person name="Tapia R."/>
            <person name="Daligault H."/>
            <person name="Chen A."/>
            <person name="Krypides N."/>
            <person name="Mavromatis K."/>
            <person name="Markowitz V."/>
            <person name="Szeto E."/>
            <person name="Ivanova N."/>
            <person name="Ovchinnikova G."/>
            <person name="Pagani I."/>
            <person name="Pati A."/>
            <person name="Goodwin L."/>
            <person name="Peters L."/>
            <person name="Pitluck S."/>
            <person name="Woyke T."/>
            <person name="Kerfeld C."/>
        </authorList>
    </citation>
    <scope>NUCLEOTIDE SEQUENCE [LARGE SCALE GENOMIC DNA]</scope>
    <source>
        <strain evidence="1">PCC 8305</strain>
    </source>
</reference>
<proteinExistence type="predicted"/>
<evidence type="ECO:0000313" key="2">
    <source>
        <dbReference type="Proteomes" id="UP000010482"/>
    </source>
</evidence>
<dbReference type="Proteomes" id="UP000010482">
    <property type="component" value="Chromosome"/>
</dbReference>
<keyword evidence="2" id="KW-1185">Reference proteome</keyword>
<dbReference type="EMBL" id="CP003944">
    <property type="protein sequence ID" value="AFZ51395.1"/>
    <property type="molecule type" value="Genomic_DNA"/>
</dbReference>
<sequence length="60" mass="7179">MRLEPLYQQEKETLDREAQKRGMEIGEEHAQKRFAQKLLSKGMEIEQIAELTLAFPRRDY</sequence>
<dbReference type="KEGG" id="dsl:Dacsa_2833"/>
<name>K9YYK6_DACS8</name>
<dbReference type="HOGENOM" id="CLU_2933712_0_0_3"/>
<dbReference type="RefSeq" id="WP_015230375.1">
    <property type="nucleotide sequence ID" value="NC_019780.1"/>
</dbReference>
<organism evidence="1 2">
    <name type="scientific">Dactylococcopsis salina (strain PCC 8305)</name>
    <name type="common">Myxobactron salinum</name>
    <dbReference type="NCBI Taxonomy" id="13035"/>
    <lineage>
        <taxon>Bacteria</taxon>
        <taxon>Bacillati</taxon>
        <taxon>Cyanobacteriota</taxon>
        <taxon>Cyanophyceae</taxon>
        <taxon>Nodosilineales</taxon>
        <taxon>Cymatolegaceae</taxon>
        <taxon>Dactylococcopsis</taxon>
    </lineage>
</organism>
<dbReference type="AlphaFoldDB" id="K9YYK6"/>
<protein>
    <submittedName>
        <fullName evidence="1">Uncharacterized protein</fullName>
    </submittedName>
</protein>
<accession>K9YYK6</accession>
<evidence type="ECO:0000313" key="1">
    <source>
        <dbReference type="EMBL" id="AFZ51395.1"/>
    </source>
</evidence>
<gene>
    <name evidence="1" type="ORF">Dacsa_2833</name>
</gene>